<evidence type="ECO:0000259" key="2">
    <source>
        <dbReference type="Pfam" id="PF12770"/>
    </source>
</evidence>
<evidence type="ECO:0000256" key="1">
    <source>
        <dbReference type="SAM" id="SignalP"/>
    </source>
</evidence>
<keyword evidence="1" id="KW-0732">Signal</keyword>
<evidence type="ECO:0000313" key="4">
    <source>
        <dbReference type="Proteomes" id="UP000696931"/>
    </source>
</evidence>
<dbReference type="Pfam" id="PF13424">
    <property type="entry name" value="TPR_12"/>
    <property type="match status" value="1"/>
</dbReference>
<dbReference type="InterPro" id="IPR011990">
    <property type="entry name" value="TPR-like_helical_dom_sf"/>
</dbReference>
<protein>
    <submittedName>
        <fullName evidence="3">CHAT domain-containing protein</fullName>
    </submittedName>
</protein>
<reference evidence="3" key="1">
    <citation type="submission" date="2020-07" db="EMBL/GenBank/DDBJ databases">
        <title>Huge and variable diversity of episymbiotic CPR bacteria and DPANN archaea in groundwater ecosystems.</title>
        <authorList>
            <person name="He C.Y."/>
            <person name="Keren R."/>
            <person name="Whittaker M."/>
            <person name="Farag I.F."/>
            <person name="Doudna J."/>
            <person name="Cate J.H.D."/>
            <person name="Banfield J.F."/>
        </authorList>
    </citation>
    <scope>NUCLEOTIDE SEQUENCE</scope>
    <source>
        <strain evidence="3">NC_groundwater_1813_Pr3_B-0.1um_71_17</strain>
    </source>
</reference>
<dbReference type="AlphaFoldDB" id="A0A933SF35"/>
<dbReference type="SMART" id="SM00028">
    <property type="entry name" value="TPR"/>
    <property type="match status" value="7"/>
</dbReference>
<feature type="signal peptide" evidence="1">
    <location>
        <begin position="1"/>
        <end position="26"/>
    </location>
</feature>
<dbReference type="Proteomes" id="UP000696931">
    <property type="component" value="Unassembled WGS sequence"/>
</dbReference>
<dbReference type="Pfam" id="PF12770">
    <property type="entry name" value="CHAT"/>
    <property type="match status" value="1"/>
</dbReference>
<feature type="domain" description="CHAT" evidence="2">
    <location>
        <begin position="623"/>
        <end position="891"/>
    </location>
</feature>
<dbReference type="Gene3D" id="1.25.40.10">
    <property type="entry name" value="Tetratricopeptide repeat domain"/>
    <property type="match status" value="3"/>
</dbReference>
<proteinExistence type="predicted"/>
<gene>
    <name evidence="3" type="ORF">HZA61_11645</name>
</gene>
<organism evidence="3 4">
    <name type="scientific">Eiseniibacteriota bacterium</name>
    <dbReference type="NCBI Taxonomy" id="2212470"/>
    <lineage>
        <taxon>Bacteria</taxon>
        <taxon>Candidatus Eiseniibacteriota</taxon>
    </lineage>
</organism>
<evidence type="ECO:0000313" key="3">
    <source>
        <dbReference type="EMBL" id="MBI5170135.1"/>
    </source>
</evidence>
<dbReference type="EMBL" id="JACRIW010000081">
    <property type="protein sequence ID" value="MBI5170135.1"/>
    <property type="molecule type" value="Genomic_DNA"/>
</dbReference>
<feature type="chain" id="PRO_5037841943" evidence="1">
    <location>
        <begin position="27"/>
        <end position="907"/>
    </location>
</feature>
<dbReference type="InterPro" id="IPR019734">
    <property type="entry name" value="TPR_rpt"/>
</dbReference>
<name>A0A933SF35_UNCEI</name>
<dbReference type="PANTHER" id="PTHR10098:SF108">
    <property type="entry name" value="TETRATRICOPEPTIDE REPEAT PROTEIN 28"/>
    <property type="match status" value="1"/>
</dbReference>
<dbReference type="InterPro" id="IPR024983">
    <property type="entry name" value="CHAT_dom"/>
</dbReference>
<sequence length="907" mass="97550">MAARSRVFFVFVTAVSLLCAVGIARAAEPARSFPTPLRWRAWAPDLRRADSLLWAYRAADAQRAASELRARARREGAEWPEMASGLIAAASEALVGHGEQAERSARAVQALARKLGEREYDRRAMRWLAFALEAQSRSSAAESTYRALLRAAVPARDTLHMGAAHLGIGYATLQRGALPEARRHYERAVPLLLRARNPVLHATARVGLARTLDALGELEAEKRVYLEVLAQAQREQVGRNEVDALVNLGAIAYAQGDAERAVRWWTAAVARQRVVPSGEAGAMAVGNLALALNDLGRWDEANALLDSTIARARAARLMVAVSQLEVRRGEQLLARQRPGEALEAFRRAERELSLDQAGPMARARIGVLRAKARLESSADVLAYGRSEVWPLAAKLDGIERAELLLHLGDVERGAGDVRGALKRYEAAALELQRPGFDRSRLAVAWYRRGVAWRDLAEPDSAVAAFARGVREWEAWRTHRQGSRWQELKTFPFSFLPVAQADAMLAGHERDERRLAAAWTVVQAGRSRAVLDRLSAGAPAGPDTRSPSLASVQARLLAPGDVLLDLHTGERTTLLFVVTRSSARLVRLAGADTLAVPLRAWYALLAAPPSPGAPASAFADTRAALARLLFGAAGPELRAARRVLIAPDGVLALVPLEDLARVAAGERPGAPMREVWRISSPGVLASLRARTRPAEMRVLAWRGADDAARGELRGAEAEVRLLERRYAGVTVRDGRRAAAAPDERALSAWSVLHFATHGRALEQSPWESGLLCADSAAAGESAWLTARRIAAMRLPARLAFLSGCETAGGRALDGEGVAGLTNGFLSAGVGCVVSSLWAVDDAATARLAEVFYARLAAGASAAAALEGAREALRRDPATAHPHWWAGFVVSGDASAGIPLKPRGSGRLR</sequence>
<dbReference type="SUPFAM" id="SSF48452">
    <property type="entry name" value="TPR-like"/>
    <property type="match status" value="2"/>
</dbReference>
<comment type="caution">
    <text evidence="3">The sequence shown here is derived from an EMBL/GenBank/DDBJ whole genome shotgun (WGS) entry which is preliminary data.</text>
</comment>
<accession>A0A933SF35</accession>
<dbReference type="PANTHER" id="PTHR10098">
    <property type="entry name" value="RAPSYN-RELATED"/>
    <property type="match status" value="1"/>
</dbReference>